<keyword evidence="3 7" id="KW-0547">Nucleotide-binding</keyword>
<dbReference type="InterPro" id="IPR005190">
    <property type="entry name" value="GlnE_rpt_dom"/>
</dbReference>
<dbReference type="Pfam" id="PF03710">
    <property type="entry name" value="GlnE"/>
    <property type="match status" value="2"/>
</dbReference>
<proteinExistence type="inferred from homology"/>
<dbReference type="HAMAP" id="MF_00802">
    <property type="entry name" value="GlnE"/>
    <property type="match status" value="1"/>
</dbReference>
<evidence type="ECO:0000256" key="2">
    <source>
        <dbReference type="ARBA" id="ARBA00022695"/>
    </source>
</evidence>
<dbReference type="SUPFAM" id="SSF81301">
    <property type="entry name" value="Nucleotidyltransferase"/>
    <property type="match status" value="2"/>
</dbReference>
<evidence type="ECO:0000256" key="1">
    <source>
        <dbReference type="ARBA" id="ARBA00022679"/>
    </source>
</evidence>
<dbReference type="Gene3D" id="1.20.120.1510">
    <property type="match status" value="1"/>
</dbReference>
<dbReference type="CDD" id="cd05401">
    <property type="entry name" value="NT_GlnE_GlnD_like"/>
    <property type="match status" value="2"/>
</dbReference>
<evidence type="ECO:0000256" key="7">
    <source>
        <dbReference type="HAMAP-Rule" id="MF_00802"/>
    </source>
</evidence>
<feature type="domain" description="PII-uridylyltransferase/Glutamine-synthetase adenylyltransferase" evidence="9">
    <location>
        <begin position="313"/>
        <end position="453"/>
    </location>
</feature>
<keyword evidence="6 7" id="KW-0511">Multifunctional enzyme</keyword>
<dbReference type="RefSeq" id="WP_243066737.1">
    <property type="nucleotide sequence ID" value="NZ_JAIVFK010000042.1"/>
</dbReference>
<evidence type="ECO:0000259" key="9">
    <source>
        <dbReference type="Pfam" id="PF08335"/>
    </source>
</evidence>
<keyword evidence="1 7" id="KW-0808">Transferase</keyword>
<dbReference type="GO" id="GO:0047388">
    <property type="term" value="F:[glutamine synthetase]-adenylyl-L-tyrosine phosphorylase activity"/>
    <property type="evidence" value="ECO:0007669"/>
    <property type="project" value="UniProtKB-EC"/>
</dbReference>
<dbReference type="EC" id="2.7.7.89" evidence="7"/>
<feature type="domain" description="Glutamate-ammonia ligase adenylyltransferase repeated" evidence="8">
    <location>
        <begin position="52"/>
        <end position="291"/>
    </location>
</feature>
<keyword evidence="5 7" id="KW-0460">Magnesium</keyword>
<feature type="region of interest" description="Adenylyl transferase" evidence="7">
    <location>
        <begin position="464"/>
        <end position="971"/>
    </location>
</feature>
<evidence type="ECO:0000256" key="4">
    <source>
        <dbReference type="ARBA" id="ARBA00022840"/>
    </source>
</evidence>
<evidence type="ECO:0000259" key="8">
    <source>
        <dbReference type="Pfam" id="PF03710"/>
    </source>
</evidence>
<evidence type="ECO:0000256" key="6">
    <source>
        <dbReference type="ARBA" id="ARBA00023268"/>
    </source>
</evidence>
<dbReference type="Pfam" id="PF08335">
    <property type="entry name" value="GlnD_UR_UTase"/>
    <property type="match status" value="2"/>
</dbReference>
<dbReference type="PANTHER" id="PTHR30621">
    <property type="entry name" value="GLUTAMINE SYNTHETASE ADENYLYLTRANSFERASE"/>
    <property type="match status" value="1"/>
</dbReference>
<name>A0ABS9Z6N0_9HYPH</name>
<dbReference type="SUPFAM" id="SSF81593">
    <property type="entry name" value="Nucleotidyltransferase substrate binding subunit/domain"/>
    <property type="match status" value="2"/>
</dbReference>
<evidence type="ECO:0000256" key="3">
    <source>
        <dbReference type="ARBA" id="ARBA00022741"/>
    </source>
</evidence>
<comment type="function">
    <text evidence="7">Involved in the regulation of glutamine synthetase GlnA, a key enzyme in the process to assimilate ammonia. When cellular nitrogen levels are high, the C-terminal adenylyl transferase (AT) inactivates GlnA by covalent transfer of an adenylyl group from ATP to specific tyrosine residue of GlnA, thus reducing its activity. Conversely, when nitrogen levels are low, the N-terminal adenylyl removase (AR) activates GlnA by removing the adenylyl group by phosphorolysis, increasing its activity. The regulatory region of GlnE binds the signal transduction protein PII (GlnB) which indicates the nitrogen status of the cell.</text>
</comment>
<evidence type="ECO:0000313" key="10">
    <source>
        <dbReference type="EMBL" id="MCI4682741.1"/>
    </source>
</evidence>
<dbReference type="Gene3D" id="1.20.120.330">
    <property type="entry name" value="Nucleotidyltransferases domain 2"/>
    <property type="match status" value="2"/>
</dbReference>
<dbReference type="InterPro" id="IPR043519">
    <property type="entry name" value="NT_sf"/>
</dbReference>
<evidence type="ECO:0000256" key="5">
    <source>
        <dbReference type="ARBA" id="ARBA00022842"/>
    </source>
</evidence>
<gene>
    <name evidence="7" type="primary">glnE</name>
    <name evidence="10" type="ORF">K2U94_08165</name>
</gene>
<keyword evidence="11" id="KW-1185">Reference proteome</keyword>
<organism evidence="10 11">
    <name type="scientific">Candidatus Rhodoblastus alkanivorans</name>
    <dbReference type="NCBI Taxonomy" id="2954117"/>
    <lineage>
        <taxon>Bacteria</taxon>
        <taxon>Pseudomonadati</taxon>
        <taxon>Pseudomonadota</taxon>
        <taxon>Alphaproteobacteria</taxon>
        <taxon>Hyphomicrobiales</taxon>
        <taxon>Rhodoblastaceae</taxon>
        <taxon>Rhodoblastus</taxon>
    </lineage>
</organism>
<dbReference type="EC" id="2.7.7.42" evidence="7"/>
<keyword evidence="2 7" id="KW-0548">Nucleotidyltransferase</keyword>
<dbReference type="EMBL" id="JAIVFP010000001">
    <property type="protein sequence ID" value="MCI4682741.1"/>
    <property type="molecule type" value="Genomic_DNA"/>
</dbReference>
<dbReference type="PANTHER" id="PTHR30621:SF0">
    <property type="entry name" value="BIFUNCTIONAL GLUTAMINE SYNTHETASE ADENYLYLTRANSFERASE_ADENYLYL-REMOVING ENZYME"/>
    <property type="match status" value="1"/>
</dbReference>
<evidence type="ECO:0000313" key="11">
    <source>
        <dbReference type="Proteomes" id="UP001139104"/>
    </source>
</evidence>
<feature type="domain" description="Glutamate-ammonia ligase adenylyltransferase repeated" evidence="8">
    <location>
        <begin position="566"/>
        <end position="807"/>
    </location>
</feature>
<comment type="caution">
    <text evidence="10">The sequence shown here is derived from an EMBL/GenBank/DDBJ whole genome shotgun (WGS) entry which is preliminary data.</text>
</comment>
<dbReference type="InterPro" id="IPR023057">
    <property type="entry name" value="GlnE"/>
</dbReference>
<feature type="region of interest" description="Adenylyl removase" evidence="7">
    <location>
        <begin position="1"/>
        <end position="458"/>
    </location>
</feature>
<feature type="domain" description="PII-uridylyltransferase/Glutamine-synthetase adenylyltransferase" evidence="9">
    <location>
        <begin position="845"/>
        <end position="967"/>
    </location>
</feature>
<dbReference type="NCBIfam" id="NF010706">
    <property type="entry name" value="PRK14108.1"/>
    <property type="match status" value="1"/>
</dbReference>
<dbReference type="Proteomes" id="UP001139104">
    <property type="component" value="Unassembled WGS sequence"/>
</dbReference>
<dbReference type="InterPro" id="IPR013546">
    <property type="entry name" value="PII_UdlTrfase/GS_AdlTrfase"/>
</dbReference>
<comment type="catalytic activity">
    <reaction evidence="7">
        <text>[glutamine synthetase]-O(4)-(5'-adenylyl)-L-tyrosine + phosphate = [glutamine synthetase]-L-tyrosine + ADP</text>
        <dbReference type="Rhea" id="RHEA:43716"/>
        <dbReference type="Rhea" id="RHEA-COMP:10660"/>
        <dbReference type="Rhea" id="RHEA-COMP:10661"/>
        <dbReference type="ChEBI" id="CHEBI:43474"/>
        <dbReference type="ChEBI" id="CHEBI:46858"/>
        <dbReference type="ChEBI" id="CHEBI:83624"/>
        <dbReference type="ChEBI" id="CHEBI:456216"/>
        <dbReference type="EC" id="2.7.7.89"/>
    </reaction>
</comment>
<dbReference type="Gene3D" id="3.30.460.10">
    <property type="entry name" value="Beta Polymerase, domain 2"/>
    <property type="match status" value="2"/>
</dbReference>
<comment type="cofactor">
    <cofactor evidence="7">
        <name>Mg(2+)</name>
        <dbReference type="ChEBI" id="CHEBI:18420"/>
    </cofactor>
</comment>
<comment type="catalytic activity">
    <reaction evidence="7">
        <text>[glutamine synthetase]-L-tyrosine + ATP = [glutamine synthetase]-O(4)-(5'-adenylyl)-L-tyrosine + diphosphate</text>
        <dbReference type="Rhea" id="RHEA:18589"/>
        <dbReference type="Rhea" id="RHEA-COMP:10660"/>
        <dbReference type="Rhea" id="RHEA-COMP:10661"/>
        <dbReference type="ChEBI" id="CHEBI:30616"/>
        <dbReference type="ChEBI" id="CHEBI:33019"/>
        <dbReference type="ChEBI" id="CHEBI:46858"/>
        <dbReference type="ChEBI" id="CHEBI:83624"/>
        <dbReference type="EC" id="2.7.7.42"/>
    </reaction>
</comment>
<protein>
    <recommendedName>
        <fullName evidence="7">Bifunctional glutamine synthetase adenylyltransferase/adenylyl-removing enzyme</fullName>
    </recommendedName>
    <alternativeName>
        <fullName evidence="7">ATP:glutamine synthetase adenylyltransferase</fullName>
    </alternativeName>
    <alternativeName>
        <fullName evidence="7">ATase</fullName>
    </alternativeName>
    <domain>
        <recommendedName>
            <fullName evidence="7">Glutamine synthetase adenylyl-L-tyrosine phosphorylase</fullName>
            <ecNumber evidence="7">2.7.7.89</ecNumber>
        </recommendedName>
        <alternativeName>
            <fullName evidence="7">Adenylyl removase</fullName>
            <shortName evidence="7">AR</shortName>
            <shortName evidence="7">AT-N</shortName>
        </alternativeName>
    </domain>
    <domain>
        <recommendedName>
            <fullName evidence="7">Glutamine synthetase adenylyl transferase</fullName>
            <ecNumber evidence="7">2.7.7.42</ecNumber>
        </recommendedName>
        <alternativeName>
            <fullName evidence="7">Adenylyl transferase</fullName>
            <shortName evidence="7">AT</shortName>
            <shortName evidence="7">AT-C</shortName>
        </alternativeName>
    </domain>
</protein>
<keyword evidence="4 7" id="KW-0067">ATP-binding</keyword>
<sequence length="971" mass="105514">MTTKALTIPRPVKLAAARARVAEVLKAAGEETAAALRALPDWSKLEAVLGGIADQSPFLWGLARRDPARLLRIRSLNPDAALDEALRRLSACHAPDCTEAHAMSLLRKAKQEIALIVALADLSGEWDVVAATKALSRAADRFVVAALRVALRLSGDRLALAHPDEPERDCGLVILALGKHGALELNYSSDVDLVVFYDSRSPVLGAGPGAKANSLRLTQHLVKLLQERTGDGYVLRVDLRLRPDPGSTAAAVSLDAARHYYETLGQNWERAAMIKARPVAGDLALGFDFLQEMAAFVWRKYFDYATIADIHAMKRQIHAAKGHAEIAVAGHDVKLGRGGIREIEFFVQTQQLIFGGRRKQLRGARTLDMLRQLCTDNWITQQAADDLSDAYHFLRAVEHRLQMVNDQQTQRLPEDEGALKNFARFCGYAGTAGFARDLLRHFRAVEKHYARLFEHAPGLDSLAGNLVFTGAADDPETLETLREMGFRDPALAAETVRGWHFGRRPAVRSARAREALTELVPALLEAFSNSGDADSGLAAFDAALARLPAATELFSLLRSHAAMLQLFADILGGAPRLAQVIARSPHVLDVAIDRGVMAAPMDVAEYVARLVLFHNAGPSLETFLDVVRDFGNEENFMIGLRLFAGLIEPDQAAQAYAALAEAIVRACLARVEMDFSAEHGVVPGGRCVVLGLGKLGSREMTATSDLDLVLLYDFDPERPESDGQKPLHATVYYIRLTQRLIAALTAPTRRGKLFEVDMRLRPSGRQGPLATQFASFRAYQASEAEIWEHMALTRARPIAGDDGLAATAAATIAQTLYRPRDTAGLAKAVRDTRALIAREKGDDDGWNLKLAAGGLLDVEFLAQFLALAHGAEAPALRQTATAHILAAAAKSGFLDAETSESLLKAHALYANVTQWLRLALGDGANPRHAAQGVKRRIAAATGLPDFGLLERELAATRKEVRRIFTQVLAKG</sequence>
<accession>A0ABS9Z6N0</accession>
<dbReference type="NCBIfam" id="NF008292">
    <property type="entry name" value="PRK11072.1"/>
    <property type="match status" value="1"/>
</dbReference>
<reference evidence="10" key="1">
    <citation type="journal article" date="2022" name="ISME J.">
        <title>Identification of active gaseous-alkane degraders at natural gas seeps.</title>
        <authorList>
            <person name="Farhan Ul Haque M."/>
            <person name="Hernandez M."/>
            <person name="Crombie A.T."/>
            <person name="Murrell J.C."/>
        </authorList>
    </citation>
    <scope>NUCLEOTIDE SEQUENCE</scope>
    <source>
        <strain evidence="10">PC2</strain>
    </source>
</reference>
<comment type="similarity">
    <text evidence="7">Belongs to the GlnE family.</text>
</comment>